<evidence type="ECO:0000313" key="1">
    <source>
        <dbReference type="EMBL" id="KAI1704339.1"/>
    </source>
</evidence>
<comment type="caution">
    <text evidence="1">The sequence shown here is derived from an EMBL/GenBank/DDBJ whole genome shotgun (WGS) entry which is preliminary data.</text>
</comment>
<sequence>MNYMLLVNVLEYFGREKLEKLSIVSRLFEKVVRIEFPRHPFRVFEELHIVTGTNGGIGFGMSQYGISLKITSITPPEANVVEFKSGSTGVQRWPSDAMKYYSIGVVSPFIKSVRFEKTIIELNVTLLNPQSITLLENLSYLWTGQTLELRHGYDDEVELCSSLPPNKSLIPNCDSIFNTPGIIARCRELNIYRIDTPLCYSTLYSLKTIRIWEVHGFSAANLLNFLEGLSEYNSSTLLICFTRVDFMRTHIGIIRQKIKFQFSVFFVGQQGCDTDAQCQQRTNGTRCYKNYCACQEGRLIHESKCVLQCPEGFLNIAGRCHELTTIVFMDSVEERRNGILGGYCKDTVVREDQCEVESAYCNERSIMCQCKPGFELHIGDVGDKEDKGSCKRVEDSKFPHDSSKDAEKRLLDEAFSKAKVTHAWKLFIVDRQLANGKLTKFRDENMLTKDVLELRVTDSQGRRDLRDSENGNYFKGFFHYRNLWILERKPL</sequence>
<name>A0AAD4MUU3_9BILA</name>
<proteinExistence type="predicted"/>
<dbReference type="Proteomes" id="UP001201812">
    <property type="component" value="Unassembled WGS sequence"/>
</dbReference>
<dbReference type="SUPFAM" id="SSF57184">
    <property type="entry name" value="Growth factor receptor domain"/>
    <property type="match status" value="1"/>
</dbReference>
<evidence type="ECO:0000313" key="2">
    <source>
        <dbReference type="Proteomes" id="UP001201812"/>
    </source>
</evidence>
<accession>A0AAD4MUU3</accession>
<dbReference type="EMBL" id="JAKKPZ010000069">
    <property type="protein sequence ID" value="KAI1704339.1"/>
    <property type="molecule type" value="Genomic_DNA"/>
</dbReference>
<organism evidence="1 2">
    <name type="scientific">Ditylenchus destructor</name>
    <dbReference type="NCBI Taxonomy" id="166010"/>
    <lineage>
        <taxon>Eukaryota</taxon>
        <taxon>Metazoa</taxon>
        <taxon>Ecdysozoa</taxon>
        <taxon>Nematoda</taxon>
        <taxon>Chromadorea</taxon>
        <taxon>Rhabditida</taxon>
        <taxon>Tylenchina</taxon>
        <taxon>Tylenchomorpha</taxon>
        <taxon>Sphaerularioidea</taxon>
        <taxon>Anguinidae</taxon>
        <taxon>Anguininae</taxon>
        <taxon>Ditylenchus</taxon>
    </lineage>
</organism>
<dbReference type="InterPro" id="IPR009030">
    <property type="entry name" value="Growth_fac_rcpt_cys_sf"/>
</dbReference>
<keyword evidence="2" id="KW-1185">Reference proteome</keyword>
<protein>
    <submittedName>
        <fullName evidence="1">Kunitz/Bovine pancreatic trypsin inhibitor domain protein</fullName>
    </submittedName>
</protein>
<gene>
    <name evidence="1" type="ORF">DdX_14336</name>
</gene>
<dbReference type="AlphaFoldDB" id="A0AAD4MUU3"/>
<reference evidence="1" key="1">
    <citation type="submission" date="2022-01" db="EMBL/GenBank/DDBJ databases">
        <title>Genome Sequence Resource for Two Populations of Ditylenchus destructor, the Migratory Endoparasitic Phytonematode.</title>
        <authorList>
            <person name="Zhang H."/>
            <person name="Lin R."/>
            <person name="Xie B."/>
        </authorList>
    </citation>
    <scope>NUCLEOTIDE SEQUENCE</scope>
    <source>
        <strain evidence="1">BazhouSP</strain>
    </source>
</reference>